<feature type="domain" description="DNA mismatch repair protein MutS-like N-terminal" evidence="1">
    <location>
        <begin position="73"/>
        <end position="139"/>
    </location>
</feature>
<sequence>MNQIPMQYFNLAKENYSKYGLSVIQLIQIGKFYELWHEPDTPSRQQAYSQAELLVESSMRSRPLEVTPPIEQVASLLDMRITSPGKRSLLQMGFPVYSLTTHLSTLLDKGWTVIVIDELVTGKSGPKQRAVSQVYSPSCNLEDGSELSYVLSIYFSQEELMGIALFSAMNGHSIMFPVSWTDRDKVARLLISYRIREIVIWANAGVGSEILINKVYHLLIGWNLFPLEPNAKIEVMGEALPNLPCYLSYRYEK</sequence>
<dbReference type="GO" id="GO:0006298">
    <property type="term" value="P:mismatch repair"/>
    <property type="evidence" value="ECO:0007669"/>
    <property type="project" value="InterPro"/>
</dbReference>
<gene>
    <name evidence="2" type="primary">MutS</name>
</gene>
<dbReference type="SUPFAM" id="SSF55271">
    <property type="entry name" value="DNA repair protein MutS, domain I"/>
    <property type="match status" value="1"/>
</dbReference>
<reference evidence="2" key="1">
    <citation type="submission" date="2021-10" db="EMBL/GenBank/DDBJ databases">
        <authorList>
            <person name="Everett M.V."/>
            <person name="Park L.K."/>
        </authorList>
    </citation>
    <scope>NUCLEOTIDE SEQUENCE</scope>
</reference>
<proteinExistence type="predicted"/>
<dbReference type="GO" id="GO:0005524">
    <property type="term" value="F:ATP binding"/>
    <property type="evidence" value="ECO:0007669"/>
    <property type="project" value="InterPro"/>
</dbReference>
<name>A0A9E7V3J8_9CNID</name>
<geneLocation type="mitochondrion" evidence="2"/>
<accession>A0A9E7V3J8</accession>
<dbReference type="InterPro" id="IPR007695">
    <property type="entry name" value="DNA_mismatch_repair_MutS-lik_N"/>
</dbReference>
<dbReference type="Gene3D" id="3.40.1170.10">
    <property type="entry name" value="DNA repair protein MutS, domain I"/>
    <property type="match status" value="1"/>
</dbReference>
<organism evidence="2">
    <name type="scientific">Acanthogorgia sp. MCZ IZ 139653</name>
    <dbReference type="NCBI Taxonomy" id="2991946"/>
    <lineage>
        <taxon>Eukaryota</taxon>
        <taxon>Metazoa</taxon>
        <taxon>Cnidaria</taxon>
        <taxon>Anthozoa</taxon>
        <taxon>Octocorallia</taxon>
        <taxon>Malacalcyonacea</taxon>
        <taxon>Acanthogorgiidae</taxon>
        <taxon>Acanthogorgia</taxon>
    </lineage>
</organism>
<dbReference type="Pfam" id="PF01624">
    <property type="entry name" value="MutS_I"/>
    <property type="match status" value="1"/>
</dbReference>
<protein>
    <submittedName>
        <fullName evidence="2">MutS-like protein</fullName>
    </submittedName>
</protein>
<evidence type="ECO:0000259" key="1">
    <source>
        <dbReference type="Pfam" id="PF01624"/>
    </source>
</evidence>
<keyword evidence="2" id="KW-0496">Mitochondrion</keyword>
<dbReference type="InterPro" id="IPR016151">
    <property type="entry name" value="DNA_mismatch_repair_MutS_N"/>
</dbReference>
<evidence type="ECO:0000313" key="2">
    <source>
        <dbReference type="EMBL" id="UYW36380.1"/>
    </source>
</evidence>
<dbReference type="EMBL" id="OK670752">
    <property type="protein sequence ID" value="UYW36380.1"/>
    <property type="molecule type" value="Genomic_DNA"/>
</dbReference>
<dbReference type="AlphaFoldDB" id="A0A9E7V3J8"/>
<dbReference type="GO" id="GO:0030983">
    <property type="term" value="F:mismatched DNA binding"/>
    <property type="evidence" value="ECO:0007669"/>
    <property type="project" value="InterPro"/>
</dbReference>